<dbReference type="Proteomes" id="UP000622707">
    <property type="component" value="Unassembled WGS sequence"/>
</dbReference>
<dbReference type="RefSeq" id="WP_201692354.1">
    <property type="nucleotide sequence ID" value="NZ_JAEQND010000013.1"/>
</dbReference>
<gene>
    <name evidence="2" type="ORF">JI746_21620</name>
</gene>
<proteinExistence type="predicted"/>
<accession>A0ABS1JTV0</accession>
<evidence type="ECO:0000313" key="2">
    <source>
        <dbReference type="EMBL" id="MBL0427720.1"/>
    </source>
</evidence>
<feature type="transmembrane region" description="Helical" evidence="1">
    <location>
        <begin position="112"/>
        <end position="130"/>
    </location>
</feature>
<comment type="caution">
    <text evidence="2">The sequence shown here is derived from an EMBL/GenBank/DDBJ whole genome shotgun (WGS) entry which is preliminary data.</text>
</comment>
<feature type="transmembrane region" description="Helical" evidence="1">
    <location>
        <begin position="83"/>
        <end position="106"/>
    </location>
</feature>
<feature type="transmembrane region" description="Helical" evidence="1">
    <location>
        <begin position="45"/>
        <end position="62"/>
    </location>
</feature>
<feature type="transmembrane region" description="Helical" evidence="1">
    <location>
        <begin position="21"/>
        <end position="39"/>
    </location>
</feature>
<keyword evidence="1" id="KW-0812">Transmembrane</keyword>
<keyword evidence="1" id="KW-1133">Transmembrane helix</keyword>
<sequence length="160" mass="16514">MTDATNQPSAVAQPALTGAPLVLVLLFLCALAALATWLLTLATGWPLAAAVPALLLFGGAVMQTTPVAEPQRQQQPAKSWFRVSAVLLVAGAVGFVLASVLLWAPLSFGAEASVGFLAVSAVGTAFRGWGKLERYSLTAAFVCAVTHPAVLTWLVHGPHA</sequence>
<keyword evidence="1" id="KW-0472">Membrane</keyword>
<reference evidence="2 3" key="1">
    <citation type="journal article" date="2017" name="Int. J. Syst. Evol. Microbiol.">
        <title>Ramlibacter alkalitolerans sp. nov., alkali-tolerant bacterium isolated from soil of ginseng.</title>
        <authorList>
            <person name="Lee D.H."/>
            <person name="Cha C.J."/>
        </authorList>
    </citation>
    <scope>NUCLEOTIDE SEQUENCE [LARGE SCALE GENOMIC DNA]</scope>
    <source>
        <strain evidence="2 3">KACC 19305</strain>
    </source>
</reference>
<keyword evidence="3" id="KW-1185">Reference proteome</keyword>
<name>A0ABS1JTV0_9BURK</name>
<dbReference type="EMBL" id="JAEQND010000013">
    <property type="protein sequence ID" value="MBL0427720.1"/>
    <property type="molecule type" value="Genomic_DNA"/>
</dbReference>
<evidence type="ECO:0000313" key="3">
    <source>
        <dbReference type="Proteomes" id="UP000622707"/>
    </source>
</evidence>
<organism evidence="2 3">
    <name type="scientific">Ramlibacter alkalitolerans</name>
    <dbReference type="NCBI Taxonomy" id="2039631"/>
    <lineage>
        <taxon>Bacteria</taxon>
        <taxon>Pseudomonadati</taxon>
        <taxon>Pseudomonadota</taxon>
        <taxon>Betaproteobacteria</taxon>
        <taxon>Burkholderiales</taxon>
        <taxon>Comamonadaceae</taxon>
        <taxon>Ramlibacter</taxon>
    </lineage>
</organism>
<evidence type="ECO:0000256" key="1">
    <source>
        <dbReference type="SAM" id="Phobius"/>
    </source>
</evidence>
<protein>
    <submittedName>
        <fullName evidence="2">Uncharacterized protein</fullName>
    </submittedName>
</protein>
<feature type="transmembrane region" description="Helical" evidence="1">
    <location>
        <begin position="137"/>
        <end position="155"/>
    </location>
</feature>